<proteinExistence type="predicted"/>
<dbReference type="NCBIfam" id="TIGR01901">
    <property type="entry name" value="adhes_NPXG"/>
    <property type="match status" value="1"/>
</dbReference>
<sequence>MMRPRLRALPLAVLALLSPVLALLSPVLAGAQVRTDGSLGGAARSLAGPTYAITESLGQRAGNNLFHSFQTFRIGAGETALFSTSTPTIANVFGRVTGGAVSTIDGTIRLQAAAGAPALFLINPAGVVFGAGSAIDVPGAFHVSTADSIRFADGVFHAGLARASTFSAAPPEAFGFLGEQRAAVVLRGAQLANGDAPVAIVAGDVMLQDGASVSNRAGPLRLVAVGRQAMQVPLDGEPGPLQGTLRIEPGGIVQTVSRDAAAGGAIQVAAGRVEVAGPADPDAPGTTGIVSSADAAGPGGAVWVRADDALVLSRGAAIESIAWGEGAGGPVHVSAGSLLIDSQGDFFTRIQSKSFFGGGPAGDVGVDVRGNARIAGARPLEDGFAWWQSGDGRITAGQAFIGSMAYVSSSGAVKVNAGRLRLENGAALGTEAGSSGQAGSIAIQAGNLTLAGGGIYTVNTGDANGGGITVSAAEQLHLGENSILVTTSVGAGRGGDIAVRAKEVEIRNSVIQTAAYDTGRGGDVTLDLEGRLHVANDVPGTWSGIFATAEESPLLGLQGETSGRIGIRAGQLSMEGVGGDDGDNRQSTLTGIATSTYGNTAGNIGIEVAGAASLRNATIRSRGQFGGSTGSIRLRAGGAVLLEDTSMETDSQLVSETFVGLAGDIDVEAPALHLVGREWSSYITTSGVTDQGTGGAGTIRLRVAGPMTVQGGGGVSSITTSLGLMDRSGGSGGPVGVDIRAGSLLLDALDADTVTQIASRVPSGSGGVARDLLLKVDGPIELRHGAFMTTTTMGIGNAGTLSIEAGSLLIDNNGSGRLGGVSSESLAWAGGFITGDAGDISVRLRGDLEVRAGGRISSSSVQGAAGTVRVEAANVLLTGGYTGPPIECLICPDSAYRSSIAAFILPLGTQRIPASGQGGNVSITASGRIRVEDGAQITIRNDAIVGGDAPARGLLQLAAPLIELRGNNATISAASTGNVGAGDIQIDAGRAVVIQDSRIVTSAVGTAGDGGFIRVNAPVMALSTGFVQANAIASSAAGGDIAVNVRALLSSHESLHVGGDSVAVFEAGRAGGNVIQAVAPTGVSGNIQIASPQLDLAGTLTLVTAGTLPNEPLGKSPCRRTGGSALGLAGRGGLAPSAMDPVGSQLGQWASAPAGASVVRLAGRAGCVGS</sequence>
<protein>
    <submittedName>
        <fullName evidence="2">Filamentous hemagglutinin N-terminal domain-containing protein</fullName>
    </submittedName>
</protein>
<evidence type="ECO:0000313" key="3">
    <source>
        <dbReference type="Proteomes" id="UP000318199"/>
    </source>
</evidence>
<dbReference type="Proteomes" id="UP000318199">
    <property type="component" value="Unassembled WGS sequence"/>
</dbReference>
<dbReference type="AlphaFoldDB" id="A0A562ZMI5"/>
<organism evidence="2 3">
    <name type="scientific">Caenimonas sedimenti</name>
    <dbReference type="NCBI Taxonomy" id="2596921"/>
    <lineage>
        <taxon>Bacteria</taxon>
        <taxon>Pseudomonadati</taxon>
        <taxon>Pseudomonadota</taxon>
        <taxon>Betaproteobacteria</taxon>
        <taxon>Burkholderiales</taxon>
        <taxon>Comamonadaceae</taxon>
        <taxon>Caenimonas</taxon>
    </lineage>
</organism>
<dbReference type="InterPro" id="IPR012334">
    <property type="entry name" value="Pectin_lyas_fold"/>
</dbReference>
<dbReference type="InterPro" id="IPR008638">
    <property type="entry name" value="FhaB/CdiA-like_TPS"/>
</dbReference>
<dbReference type="InterPro" id="IPR011050">
    <property type="entry name" value="Pectin_lyase_fold/virulence"/>
</dbReference>
<reference evidence="2 3" key="1">
    <citation type="submission" date="2019-07" db="EMBL/GenBank/DDBJ databases">
        <title>Caenimonas sedimenti sp. nov., isolated from activated sludge.</title>
        <authorList>
            <person name="Xu J."/>
        </authorList>
    </citation>
    <scope>NUCLEOTIDE SEQUENCE [LARGE SCALE GENOMIC DNA]</scope>
    <source>
        <strain evidence="2 3">HX-9-20</strain>
    </source>
</reference>
<name>A0A562ZMI5_9BURK</name>
<comment type="caution">
    <text evidence="2">The sequence shown here is derived from an EMBL/GenBank/DDBJ whole genome shotgun (WGS) entry which is preliminary data.</text>
</comment>
<dbReference type="EMBL" id="VOBQ01000014">
    <property type="protein sequence ID" value="TWO69790.1"/>
    <property type="molecule type" value="Genomic_DNA"/>
</dbReference>
<dbReference type="SUPFAM" id="SSF51126">
    <property type="entry name" value="Pectin lyase-like"/>
    <property type="match status" value="2"/>
</dbReference>
<dbReference type="SMART" id="SM00912">
    <property type="entry name" value="Haemagg_act"/>
    <property type="match status" value="1"/>
</dbReference>
<evidence type="ECO:0000259" key="1">
    <source>
        <dbReference type="SMART" id="SM00912"/>
    </source>
</evidence>
<gene>
    <name evidence="2" type="ORF">FN976_18400</name>
</gene>
<dbReference type="OrthoDB" id="218680at2"/>
<accession>A0A562ZMI5</accession>
<keyword evidence="3" id="KW-1185">Reference proteome</keyword>
<feature type="domain" description="Filamentous haemagglutinin FhaB/tRNA nuclease CdiA-like TPS" evidence="1">
    <location>
        <begin position="34"/>
        <end position="152"/>
    </location>
</feature>
<dbReference type="Gene3D" id="2.160.20.10">
    <property type="entry name" value="Single-stranded right-handed beta-helix, Pectin lyase-like"/>
    <property type="match status" value="2"/>
</dbReference>
<evidence type="ECO:0000313" key="2">
    <source>
        <dbReference type="EMBL" id="TWO69790.1"/>
    </source>
</evidence>
<dbReference type="Pfam" id="PF05860">
    <property type="entry name" value="TPS"/>
    <property type="match status" value="1"/>
</dbReference>